<evidence type="ECO:0000256" key="4">
    <source>
        <dbReference type="ARBA" id="ARBA00022989"/>
    </source>
</evidence>
<dbReference type="OMA" id="HNDREYL"/>
<dbReference type="STRING" id="905079.L1IK58"/>
<dbReference type="InterPro" id="IPR004345">
    <property type="entry name" value="TB2_DP1_HVA22"/>
</dbReference>
<evidence type="ECO:0000256" key="6">
    <source>
        <dbReference type="RuleBase" id="RU362006"/>
    </source>
</evidence>
<evidence type="ECO:0000256" key="3">
    <source>
        <dbReference type="ARBA" id="ARBA00022692"/>
    </source>
</evidence>
<reference evidence="9 11" key="1">
    <citation type="journal article" date="2012" name="Nature">
        <title>Algal genomes reveal evolutionary mosaicism and the fate of nucleomorphs.</title>
        <authorList>
            <consortium name="DOE Joint Genome Institute"/>
            <person name="Curtis B.A."/>
            <person name="Tanifuji G."/>
            <person name="Burki F."/>
            <person name="Gruber A."/>
            <person name="Irimia M."/>
            <person name="Maruyama S."/>
            <person name="Arias M.C."/>
            <person name="Ball S.G."/>
            <person name="Gile G.H."/>
            <person name="Hirakawa Y."/>
            <person name="Hopkins J.F."/>
            <person name="Kuo A."/>
            <person name="Rensing S.A."/>
            <person name="Schmutz J."/>
            <person name="Symeonidi A."/>
            <person name="Elias M."/>
            <person name="Eveleigh R.J."/>
            <person name="Herman E.K."/>
            <person name="Klute M.J."/>
            <person name="Nakayama T."/>
            <person name="Obornik M."/>
            <person name="Reyes-Prieto A."/>
            <person name="Armbrust E.V."/>
            <person name="Aves S.J."/>
            <person name="Beiko R.G."/>
            <person name="Coutinho P."/>
            <person name="Dacks J.B."/>
            <person name="Durnford D.G."/>
            <person name="Fast N.M."/>
            <person name="Green B.R."/>
            <person name="Grisdale C.J."/>
            <person name="Hempel F."/>
            <person name="Henrissat B."/>
            <person name="Hoppner M.P."/>
            <person name="Ishida K."/>
            <person name="Kim E."/>
            <person name="Koreny L."/>
            <person name="Kroth P.G."/>
            <person name="Liu Y."/>
            <person name="Malik S.B."/>
            <person name="Maier U.G."/>
            <person name="McRose D."/>
            <person name="Mock T."/>
            <person name="Neilson J.A."/>
            <person name="Onodera N.T."/>
            <person name="Poole A.M."/>
            <person name="Pritham E.J."/>
            <person name="Richards T.A."/>
            <person name="Rocap G."/>
            <person name="Roy S.W."/>
            <person name="Sarai C."/>
            <person name="Schaack S."/>
            <person name="Shirato S."/>
            <person name="Slamovits C.H."/>
            <person name="Spencer D.F."/>
            <person name="Suzuki S."/>
            <person name="Worden A.Z."/>
            <person name="Zauner S."/>
            <person name="Barry K."/>
            <person name="Bell C."/>
            <person name="Bharti A.K."/>
            <person name="Crow J.A."/>
            <person name="Grimwood J."/>
            <person name="Kramer R."/>
            <person name="Lindquist E."/>
            <person name="Lucas S."/>
            <person name="Salamov A."/>
            <person name="McFadden G.I."/>
            <person name="Lane C.E."/>
            <person name="Keeling P.J."/>
            <person name="Gray M.W."/>
            <person name="Grigoriev I.V."/>
            <person name="Archibald J.M."/>
        </authorList>
    </citation>
    <scope>NUCLEOTIDE SEQUENCE</scope>
    <source>
        <strain evidence="9 11">CCMP2712</strain>
    </source>
</reference>
<dbReference type="PANTHER" id="PTHR12300:SF161">
    <property type="entry name" value="RECEPTOR EXPRESSION-ENHANCING PROTEIN"/>
    <property type="match status" value="1"/>
</dbReference>
<sequence>MTTVEALGSARVPRPLLPKSIGQKQMMTLRGGNSEGGSKAQSGEANVPAASSSSQRAADATSAYWVIAGVITGLCLLSGQLAIIAGNIVGLAYPTYYSLKALNQSKQPGGELLQARLLTYWTCFALLQLVEGVVMPWRWNIPHYYAVKVVLLVWMHNEGARAIYNKWLKPLARTHEGKVEAKLSEAVELVQDRVALLKSITSHALRNFARSVIQSIPM</sequence>
<dbReference type="OrthoDB" id="10009287at2759"/>
<evidence type="ECO:0000256" key="1">
    <source>
        <dbReference type="ARBA" id="ARBA00004141"/>
    </source>
</evidence>
<evidence type="ECO:0000313" key="11">
    <source>
        <dbReference type="Proteomes" id="UP000011087"/>
    </source>
</evidence>
<evidence type="ECO:0000256" key="5">
    <source>
        <dbReference type="ARBA" id="ARBA00023136"/>
    </source>
</evidence>
<dbReference type="Pfam" id="PF03134">
    <property type="entry name" value="TB2_DP1_HVA22"/>
    <property type="match status" value="1"/>
</dbReference>
<dbReference type="HOGENOM" id="CLU_1268985_0_0_1"/>
<keyword evidence="11" id="KW-1185">Reference proteome</keyword>
<feature type="transmembrane region" description="Helical" evidence="8">
    <location>
        <begin position="63"/>
        <end position="96"/>
    </location>
</feature>
<evidence type="ECO:0000313" key="9">
    <source>
        <dbReference type="EMBL" id="EKX36502.1"/>
    </source>
</evidence>
<dbReference type="RefSeq" id="XP_005823482.1">
    <property type="nucleotide sequence ID" value="XM_005823425.1"/>
</dbReference>
<evidence type="ECO:0000256" key="8">
    <source>
        <dbReference type="SAM" id="Phobius"/>
    </source>
</evidence>
<dbReference type="Proteomes" id="UP000011087">
    <property type="component" value="Unassembled WGS sequence"/>
</dbReference>
<dbReference type="GeneID" id="17293292"/>
<proteinExistence type="inferred from homology"/>
<evidence type="ECO:0000256" key="7">
    <source>
        <dbReference type="SAM" id="MobiDB-lite"/>
    </source>
</evidence>
<evidence type="ECO:0000256" key="2">
    <source>
        <dbReference type="ARBA" id="ARBA00008573"/>
    </source>
</evidence>
<gene>
    <name evidence="9" type="ORF">GUITHDRAFT_165712</name>
</gene>
<dbReference type="eggNOG" id="KOG1725">
    <property type="taxonomic scope" value="Eukaryota"/>
</dbReference>
<dbReference type="KEGG" id="gtt:GUITHDRAFT_165712"/>
<protein>
    <recommendedName>
        <fullName evidence="12">HVA22-like protein</fullName>
    </recommendedName>
</protein>
<comment type="similarity">
    <text evidence="2 6">Belongs to the DP1 family.</text>
</comment>
<feature type="region of interest" description="Disordered" evidence="7">
    <location>
        <begin position="28"/>
        <end position="52"/>
    </location>
</feature>
<accession>L1IK58</accession>
<comment type="subcellular location">
    <subcellularLocation>
        <location evidence="1 6">Membrane</location>
        <topology evidence="1 6">Multi-pass membrane protein</topology>
    </subcellularLocation>
</comment>
<evidence type="ECO:0000313" key="10">
    <source>
        <dbReference type="EnsemblProtists" id="EKX36502"/>
    </source>
</evidence>
<keyword evidence="5 8" id="KW-0472">Membrane</keyword>
<name>L1IK58_GUITC</name>
<dbReference type="GO" id="GO:0016020">
    <property type="term" value="C:membrane"/>
    <property type="evidence" value="ECO:0007669"/>
    <property type="project" value="UniProtKB-SubCell"/>
</dbReference>
<evidence type="ECO:0008006" key="12">
    <source>
        <dbReference type="Google" id="ProtNLM"/>
    </source>
</evidence>
<reference evidence="11" key="2">
    <citation type="submission" date="2012-11" db="EMBL/GenBank/DDBJ databases">
        <authorList>
            <person name="Kuo A."/>
            <person name="Curtis B.A."/>
            <person name="Tanifuji G."/>
            <person name="Burki F."/>
            <person name="Gruber A."/>
            <person name="Irimia M."/>
            <person name="Maruyama S."/>
            <person name="Arias M.C."/>
            <person name="Ball S.G."/>
            <person name="Gile G.H."/>
            <person name="Hirakawa Y."/>
            <person name="Hopkins J.F."/>
            <person name="Rensing S.A."/>
            <person name="Schmutz J."/>
            <person name="Symeonidi A."/>
            <person name="Elias M."/>
            <person name="Eveleigh R.J."/>
            <person name="Herman E.K."/>
            <person name="Klute M.J."/>
            <person name="Nakayama T."/>
            <person name="Obornik M."/>
            <person name="Reyes-Prieto A."/>
            <person name="Armbrust E.V."/>
            <person name="Aves S.J."/>
            <person name="Beiko R.G."/>
            <person name="Coutinho P."/>
            <person name="Dacks J.B."/>
            <person name="Durnford D.G."/>
            <person name="Fast N.M."/>
            <person name="Green B.R."/>
            <person name="Grisdale C."/>
            <person name="Hempe F."/>
            <person name="Henrissat B."/>
            <person name="Hoppner M.P."/>
            <person name="Ishida K.-I."/>
            <person name="Kim E."/>
            <person name="Koreny L."/>
            <person name="Kroth P.G."/>
            <person name="Liu Y."/>
            <person name="Malik S.-B."/>
            <person name="Maier U.G."/>
            <person name="McRose D."/>
            <person name="Mock T."/>
            <person name="Neilson J.A."/>
            <person name="Onodera N.T."/>
            <person name="Poole A.M."/>
            <person name="Pritham E.J."/>
            <person name="Richards T.A."/>
            <person name="Rocap G."/>
            <person name="Roy S.W."/>
            <person name="Sarai C."/>
            <person name="Schaack S."/>
            <person name="Shirato S."/>
            <person name="Slamovits C.H."/>
            <person name="Spencer D.F."/>
            <person name="Suzuki S."/>
            <person name="Worden A.Z."/>
            <person name="Zauner S."/>
            <person name="Barry K."/>
            <person name="Bell C."/>
            <person name="Bharti A.K."/>
            <person name="Crow J.A."/>
            <person name="Grimwood J."/>
            <person name="Kramer R."/>
            <person name="Lindquist E."/>
            <person name="Lucas S."/>
            <person name="Salamov A."/>
            <person name="McFadden G.I."/>
            <person name="Lane C.E."/>
            <person name="Keeling P.J."/>
            <person name="Gray M.W."/>
            <person name="Grigoriev I.V."/>
            <person name="Archibald J.M."/>
        </authorList>
    </citation>
    <scope>NUCLEOTIDE SEQUENCE</scope>
    <source>
        <strain evidence="11">CCMP2712</strain>
    </source>
</reference>
<keyword evidence="3 8" id="KW-0812">Transmembrane</keyword>
<dbReference type="AlphaFoldDB" id="L1IK58"/>
<dbReference type="EnsemblProtists" id="EKX36502">
    <property type="protein sequence ID" value="EKX36502"/>
    <property type="gene ID" value="GUITHDRAFT_165712"/>
</dbReference>
<dbReference type="EMBL" id="JH993072">
    <property type="protein sequence ID" value="EKX36502.1"/>
    <property type="molecule type" value="Genomic_DNA"/>
</dbReference>
<reference evidence="10" key="3">
    <citation type="submission" date="2015-06" db="UniProtKB">
        <authorList>
            <consortium name="EnsemblProtists"/>
        </authorList>
    </citation>
    <scope>IDENTIFICATION</scope>
</reference>
<dbReference type="PANTHER" id="PTHR12300">
    <property type="entry name" value="HVA22-LIKE PROTEINS"/>
    <property type="match status" value="1"/>
</dbReference>
<dbReference type="PaxDb" id="55529-EKX36502"/>
<keyword evidence="4 8" id="KW-1133">Transmembrane helix</keyword>
<organism evidence="9">
    <name type="scientific">Guillardia theta (strain CCMP2712)</name>
    <name type="common">Cryptophyte</name>
    <dbReference type="NCBI Taxonomy" id="905079"/>
    <lineage>
        <taxon>Eukaryota</taxon>
        <taxon>Cryptophyceae</taxon>
        <taxon>Pyrenomonadales</taxon>
        <taxon>Geminigeraceae</taxon>
        <taxon>Guillardia</taxon>
    </lineage>
</organism>